<dbReference type="EMBL" id="JBHSRS010000083">
    <property type="protein sequence ID" value="MFC6283708.1"/>
    <property type="molecule type" value="Genomic_DNA"/>
</dbReference>
<feature type="chain" id="PRO_5046557529" evidence="1">
    <location>
        <begin position="23"/>
        <end position="113"/>
    </location>
</feature>
<dbReference type="RefSeq" id="WP_371434344.1">
    <property type="nucleotide sequence ID" value="NZ_JBHSRS010000083.1"/>
</dbReference>
<evidence type="ECO:0000256" key="1">
    <source>
        <dbReference type="SAM" id="SignalP"/>
    </source>
</evidence>
<organism evidence="2 3">
    <name type="scientific">Polaromonas aquatica</name>
    <dbReference type="NCBI Taxonomy" id="332657"/>
    <lineage>
        <taxon>Bacteria</taxon>
        <taxon>Pseudomonadati</taxon>
        <taxon>Pseudomonadota</taxon>
        <taxon>Betaproteobacteria</taxon>
        <taxon>Burkholderiales</taxon>
        <taxon>Comamonadaceae</taxon>
        <taxon>Polaromonas</taxon>
    </lineage>
</organism>
<name>A0ABW1U3B9_9BURK</name>
<keyword evidence="3" id="KW-1185">Reference proteome</keyword>
<protein>
    <submittedName>
        <fullName evidence="2">Uncharacterized protein</fullName>
    </submittedName>
</protein>
<keyword evidence="1" id="KW-0732">Signal</keyword>
<comment type="caution">
    <text evidence="2">The sequence shown here is derived from an EMBL/GenBank/DDBJ whole genome shotgun (WGS) entry which is preliminary data.</text>
</comment>
<evidence type="ECO:0000313" key="3">
    <source>
        <dbReference type="Proteomes" id="UP001596270"/>
    </source>
</evidence>
<reference evidence="3" key="1">
    <citation type="journal article" date="2019" name="Int. J. Syst. Evol. Microbiol.">
        <title>The Global Catalogue of Microorganisms (GCM) 10K type strain sequencing project: providing services to taxonomists for standard genome sequencing and annotation.</title>
        <authorList>
            <consortium name="The Broad Institute Genomics Platform"/>
            <consortium name="The Broad Institute Genome Sequencing Center for Infectious Disease"/>
            <person name="Wu L."/>
            <person name="Ma J."/>
        </authorList>
    </citation>
    <scope>NUCLEOTIDE SEQUENCE [LARGE SCALE GENOMIC DNA]</scope>
    <source>
        <strain evidence="3">CCUG 39402</strain>
    </source>
</reference>
<evidence type="ECO:0000313" key="2">
    <source>
        <dbReference type="EMBL" id="MFC6283708.1"/>
    </source>
</evidence>
<dbReference type="Proteomes" id="UP001596270">
    <property type="component" value="Unassembled WGS sequence"/>
</dbReference>
<gene>
    <name evidence="2" type="ORF">ACFQND_20970</name>
</gene>
<proteinExistence type="predicted"/>
<sequence>MKIFKGAMALSFSALMLPQAMACFTVYNTANQVVYSGMSPPIDMSYQIHERLPAVFPGGHMVFGDSMDCSSVDARKVSPELSNVPVASAVVVARPSSRASRAARNREADALTK</sequence>
<feature type="signal peptide" evidence="1">
    <location>
        <begin position="1"/>
        <end position="22"/>
    </location>
</feature>
<accession>A0ABW1U3B9</accession>